<dbReference type="Proteomes" id="UP000800038">
    <property type="component" value="Unassembled WGS sequence"/>
</dbReference>
<dbReference type="InterPro" id="IPR046529">
    <property type="entry name" value="DUF6594"/>
</dbReference>
<accession>A0A6A5SRB9</accession>
<proteinExistence type="predicted"/>
<keyword evidence="1" id="KW-1133">Transmembrane helix</keyword>
<dbReference type="PANTHER" id="PTHR34502:SF4">
    <property type="entry name" value="DUF6594 DOMAIN-CONTAINING PROTEIN"/>
    <property type="match status" value="1"/>
</dbReference>
<dbReference type="AlphaFoldDB" id="A0A6A5SRB9"/>
<dbReference type="EMBL" id="ML976036">
    <property type="protein sequence ID" value="KAF1942320.1"/>
    <property type="molecule type" value="Genomic_DNA"/>
</dbReference>
<protein>
    <recommendedName>
        <fullName evidence="2">DUF6594 domain-containing protein</fullName>
    </recommendedName>
</protein>
<keyword evidence="1" id="KW-0812">Transmembrane</keyword>
<keyword evidence="4" id="KW-1185">Reference proteome</keyword>
<sequence>MLDEEQDLVALRSPTDFDLLSTFLQDHWPQTIAKRRAYTGQTTGHFQERGVQNVVALVNIFVASILIIGAIVGLYELRTQPDAVRLGTIAIFMVLFAISLGLLTYARRVEIFAATAAYAAVLVVFVSGDLGSNG</sequence>
<feature type="transmembrane region" description="Helical" evidence="1">
    <location>
        <begin position="86"/>
        <end position="105"/>
    </location>
</feature>
<evidence type="ECO:0000313" key="3">
    <source>
        <dbReference type="EMBL" id="KAF1942320.1"/>
    </source>
</evidence>
<organism evidence="3 4">
    <name type="scientific">Clathrospora elynae</name>
    <dbReference type="NCBI Taxonomy" id="706981"/>
    <lineage>
        <taxon>Eukaryota</taxon>
        <taxon>Fungi</taxon>
        <taxon>Dikarya</taxon>
        <taxon>Ascomycota</taxon>
        <taxon>Pezizomycotina</taxon>
        <taxon>Dothideomycetes</taxon>
        <taxon>Pleosporomycetidae</taxon>
        <taxon>Pleosporales</taxon>
        <taxon>Diademaceae</taxon>
        <taxon>Clathrospora</taxon>
    </lineage>
</organism>
<dbReference type="OrthoDB" id="3533814at2759"/>
<reference evidence="3" key="1">
    <citation type="journal article" date="2020" name="Stud. Mycol.">
        <title>101 Dothideomycetes genomes: a test case for predicting lifestyles and emergence of pathogens.</title>
        <authorList>
            <person name="Haridas S."/>
            <person name="Albert R."/>
            <person name="Binder M."/>
            <person name="Bloem J."/>
            <person name="Labutti K."/>
            <person name="Salamov A."/>
            <person name="Andreopoulos B."/>
            <person name="Baker S."/>
            <person name="Barry K."/>
            <person name="Bills G."/>
            <person name="Bluhm B."/>
            <person name="Cannon C."/>
            <person name="Castanera R."/>
            <person name="Culley D."/>
            <person name="Daum C."/>
            <person name="Ezra D."/>
            <person name="Gonzalez J."/>
            <person name="Henrissat B."/>
            <person name="Kuo A."/>
            <person name="Liang C."/>
            <person name="Lipzen A."/>
            <person name="Lutzoni F."/>
            <person name="Magnuson J."/>
            <person name="Mondo S."/>
            <person name="Nolan M."/>
            <person name="Ohm R."/>
            <person name="Pangilinan J."/>
            <person name="Park H.-J."/>
            <person name="Ramirez L."/>
            <person name="Alfaro M."/>
            <person name="Sun H."/>
            <person name="Tritt A."/>
            <person name="Yoshinaga Y."/>
            <person name="Zwiers L.-H."/>
            <person name="Turgeon B."/>
            <person name="Goodwin S."/>
            <person name="Spatafora J."/>
            <person name="Crous P."/>
            <person name="Grigoriev I."/>
        </authorList>
    </citation>
    <scope>NUCLEOTIDE SEQUENCE</scope>
    <source>
        <strain evidence="3">CBS 161.51</strain>
    </source>
</reference>
<gene>
    <name evidence="3" type="ORF">EJ02DRAFT_489677</name>
</gene>
<keyword evidence="1" id="KW-0472">Membrane</keyword>
<evidence type="ECO:0000259" key="2">
    <source>
        <dbReference type="Pfam" id="PF20237"/>
    </source>
</evidence>
<feature type="transmembrane region" description="Helical" evidence="1">
    <location>
        <begin position="111"/>
        <end position="131"/>
    </location>
</feature>
<dbReference type="Pfam" id="PF20237">
    <property type="entry name" value="DUF6594"/>
    <property type="match status" value="1"/>
</dbReference>
<feature type="domain" description="DUF6594" evidence="2">
    <location>
        <begin position="2"/>
        <end position="123"/>
    </location>
</feature>
<evidence type="ECO:0000313" key="4">
    <source>
        <dbReference type="Proteomes" id="UP000800038"/>
    </source>
</evidence>
<name>A0A6A5SRB9_9PLEO</name>
<evidence type="ECO:0000256" key="1">
    <source>
        <dbReference type="SAM" id="Phobius"/>
    </source>
</evidence>
<dbReference type="PANTHER" id="PTHR34502">
    <property type="entry name" value="DUF6594 DOMAIN-CONTAINING PROTEIN-RELATED"/>
    <property type="match status" value="1"/>
</dbReference>
<feature type="transmembrane region" description="Helical" evidence="1">
    <location>
        <begin position="54"/>
        <end position="74"/>
    </location>
</feature>